<evidence type="ECO:0000256" key="3">
    <source>
        <dbReference type="ARBA" id="ARBA00022598"/>
    </source>
</evidence>
<dbReference type="FunFam" id="3.10.290.60:FF:000004">
    <property type="entry name" value="Ubiquitin-activating enzyme E1"/>
    <property type="match status" value="1"/>
</dbReference>
<dbReference type="PANTHER" id="PTHR10953">
    <property type="entry name" value="UBIQUITIN-ACTIVATING ENZYME E1"/>
    <property type="match status" value="1"/>
</dbReference>
<dbReference type="InterPro" id="IPR038252">
    <property type="entry name" value="UBA_E1_C_sf"/>
</dbReference>
<dbReference type="UniPathway" id="UPA00143"/>
<dbReference type="Ensembl" id="ENSPTET00000009650.1">
    <property type="protein sequence ID" value="ENSPTEP00000006293.1"/>
    <property type="gene ID" value="ENSPTEG00000007221.1"/>
</dbReference>
<evidence type="ECO:0000256" key="4">
    <source>
        <dbReference type="ARBA" id="ARBA00022741"/>
    </source>
</evidence>
<dbReference type="GO" id="GO:0004839">
    <property type="term" value="F:ubiquitin activating enzyme activity"/>
    <property type="evidence" value="ECO:0007669"/>
    <property type="project" value="TreeGrafter"/>
</dbReference>
<evidence type="ECO:0000256" key="2">
    <source>
        <dbReference type="ARBA" id="ARBA00005673"/>
    </source>
</evidence>
<keyword evidence="5" id="KW-0833">Ubl conjugation pathway</keyword>
<dbReference type="Pfam" id="PF00899">
    <property type="entry name" value="ThiF"/>
    <property type="match status" value="1"/>
</dbReference>
<dbReference type="InterPro" id="IPR000594">
    <property type="entry name" value="ThiF_NAD_FAD-bd"/>
</dbReference>
<feature type="active site" description="Glycyl thioester intermediate" evidence="7">
    <location>
        <position position="226"/>
    </location>
</feature>
<reference evidence="9" key="2">
    <citation type="submission" date="2025-09" db="UniProtKB">
        <authorList>
            <consortium name="Ensembl"/>
        </authorList>
    </citation>
    <scope>IDENTIFICATION</scope>
</reference>
<keyword evidence="3" id="KW-0436">Ligase</keyword>
<keyword evidence="6" id="KW-0067">ATP-binding</keyword>
<dbReference type="Gene3D" id="3.40.50.720">
    <property type="entry name" value="NAD(P)-binding Rossmann-like Domain"/>
    <property type="match status" value="1"/>
</dbReference>
<comment type="similarity">
    <text evidence="2">Belongs to the ubiquitin-activating E1 family.</text>
</comment>
<dbReference type="InterPro" id="IPR018965">
    <property type="entry name" value="Ub-activating_enz_E1_C"/>
</dbReference>
<dbReference type="Gene3D" id="1.10.10.2660">
    <property type="entry name" value="Ubiquitin-activating enzyme E1, SCCH domain"/>
    <property type="match status" value="1"/>
</dbReference>
<accession>A0A8C9LJP4</accession>
<organism evidence="9 10">
    <name type="scientific">Piliocolobus tephrosceles</name>
    <name type="common">Ugandan red Colobus</name>
    <dbReference type="NCBI Taxonomy" id="591936"/>
    <lineage>
        <taxon>Eukaryota</taxon>
        <taxon>Metazoa</taxon>
        <taxon>Chordata</taxon>
        <taxon>Craniata</taxon>
        <taxon>Vertebrata</taxon>
        <taxon>Euteleostomi</taxon>
        <taxon>Mammalia</taxon>
        <taxon>Eutheria</taxon>
        <taxon>Euarchontoglires</taxon>
        <taxon>Primates</taxon>
        <taxon>Haplorrhini</taxon>
        <taxon>Catarrhini</taxon>
        <taxon>Cercopithecidae</taxon>
        <taxon>Colobinae</taxon>
        <taxon>Piliocolobus</taxon>
    </lineage>
</organism>
<reference evidence="9" key="1">
    <citation type="submission" date="2025-08" db="UniProtKB">
        <authorList>
            <consortium name="Ensembl"/>
        </authorList>
    </citation>
    <scope>IDENTIFICATION</scope>
</reference>
<dbReference type="Gene3D" id="3.10.290.60">
    <property type="entry name" value="Ubiquitin-activating enzyme E1, UFD domain"/>
    <property type="match status" value="1"/>
</dbReference>
<dbReference type="InterPro" id="IPR042063">
    <property type="entry name" value="Ubi_acti_E1_SCCH"/>
</dbReference>
<dbReference type="PROSITE" id="PS00865">
    <property type="entry name" value="UBIQUITIN_ACTIVAT_2"/>
    <property type="match status" value="1"/>
</dbReference>
<dbReference type="InterPro" id="IPR035985">
    <property type="entry name" value="Ubiquitin-activating_enz"/>
</dbReference>
<dbReference type="GO" id="GO:0005524">
    <property type="term" value="F:ATP binding"/>
    <property type="evidence" value="ECO:0007669"/>
    <property type="project" value="UniProtKB-KW"/>
</dbReference>
<name>A0A8C9LJP4_9PRIM</name>
<dbReference type="InterPro" id="IPR019572">
    <property type="entry name" value="UBA_E1_SCCH"/>
</dbReference>
<evidence type="ECO:0000313" key="9">
    <source>
        <dbReference type="Ensembl" id="ENSPTEP00000006293.1"/>
    </source>
</evidence>
<dbReference type="InterPro" id="IPR045886">
    <property type="entry name" value="ThiF/MoeB/HesA"/>
</dbReference>
<dbReference type="Gene3D" id="3.40.50.12550">
    <property type="entry name" value="Ubiquitin-activating enzyme E1, inactive adenylation domain, subdomain 2"/>
    <property type="match status" value="1"/>
</dbReference>
<evidence type="ECO:0000256" key="6">
    <source>
        <dbReference type="ARBA" id="ARBA00022840"/>
    </source>
</evidence>
<feature type="domain" description="Ubiquitin-activating enzyme E1 C-terminal" evidence="8">
    <location>
        <begin position="537"/>
        <end position="675"/>
    </location>
</feature>
<comment type="pathway">
    <text evidence="1">Protein modification; protein ubiquitination.</text>
</comment>
<dbReference type="Proteomes" id="UP000694416">
    <property type="component" value="Unplaced"/>
</dbReference>
<dbReference type="SUPFAM" id="SSF69572">
    <property type="entry name" value="Activating enzymes of the ubiquitin-like proteins"/>
    <property type="match status" value="1"/>
</dbReference>
<evidence type="ECO:0000256" key="1">
    <source>
        <dbReference type="ARBA" id="ARBA00004906"/>
    </source>
</evidence>
<dbReference type="SMART" id="SM00985">
    <property type="entry name" value="UBA_e1_C"/>
    <property type="match status" value="1"/>
</dbReference>
<dbReference type="GO" id="GO:0006974">
    <property type="term" value="P:DNA damage response"/>
    <property type="evidence" value="ECO:0007669"/>
    <property type="project" value="TreeGrafter"/>
</dbReference>
<evidence type="ECO:0000256" key="7">
    <source>
        <dbReference type="PROSITE-ProRule" id="PRU10132"/>
    </source>
</evidence>
<dbReference type="GO" id="GO:0005634">
    <property type="term" value="C:nucleus"/>
    <property type="evidence" value="ECO:0007669"/>
    <property type="project" value="TreeGrafter"/>
</dbReference>
<dbReference type="InterPro" id="IPR033127">
    <property type="entry name" value="UBQ-activ_enz_E1_Cys_AS"/>
</dbReference>
<dbReference type="GO" id="GO:0005737">
    <property type="term" value="C:cytoplasm"/>
    <property type="evidence" value="ECO:0007669"/>
    <property type="project" value="TreeGrafter"/>
</dbReference>
<sequence>MPIYQLLYIDFFDCITMNKEENKKIDDIKKQNCKNDNVIQIFGKKFQQKLNKLDVFLVGSGALGCEYAKLFSLLDISSGKNNSDEHDESNKGTLTITDNDHIEISNLNRQFLFKREHIGKSKSLISAETIKKKNSNLNICSLETKVGIESEHIFNESFWKRQDLIVNALDNIQARQYVDNKCVWYSKPLFESGTLGTKGNVQVVIPFLTQSYNDSYDPPEDSIPLCTLKHFPYDIVHTIEYARDIFQGLFYNTPLSIQQFLKDKNEYIKKIKEEGNNSALLVTLKNVINVLKELTNDYTFKTCIKNAVDLFYTNFINQINQLLYTFPLDYKLSNGEYFWVGQKKPPMPITFDMNDDLIKEFLKSTSNLYAQVYGIPSCFDMEYILNVAKEIKVEPFQIKETKVKLDENNLNNISITVIEDDKVIADYCNELLSFSTDKLNINPIEFDKDEKTNLHVNFIYAFANLRAINYKIEPCNQLKAKMVAGKIIPALATTTSIITGLVGIEILKYVNYCDYIYNYVQLTDEEKKKEKDVLSFFKNAFINTSLPLFIFSEPMPPIKMRDKEYDELMKGPIKAIPNGFTSWDKLQISIKNGTVKNLIDYINEKYNIDVNLISVGNACLYNCYLPAHNKERLNKPIHEVLMQITKEKLPNDRNYIVVEVSCSDQDLVDVLMPSIKFIYK</sequence>
<protein>
    <recommendedName>
        <fullName evidence="8">Ubiquitin-activating enzyme E1 C-terminal domain-containing protein</fullName>
    </recommendedName>
</protein>
<dbReference type="GO" id="GO:0006511">
    <property type="term" value="P:ubiquitin-dependent protein catabolic process"/>
    <property type="evidence" value="ECO:0007669"/>
    <property type="project" value="TreeGrafter"/>
</dbReference>
<dbReference type="PANTHER" id="PTHR10953:SF4">
    <property type="entry name" value="UBIQUITIN-ACTIVATING ENZYME E1 C-TERMINAL DOMAIN-CONTAINING PROTEIN"/>
    <property type="match status" value="1"/>
</dbReference>
<evidence type="ECO:0000256" key="5">
    <source>
        <dbReference type="ARBA" id="ARBA00022786"/>
    </source>
</evidence>
<evidence type="ECO:0000259" key="8">
    <source>
        <dbReference type="SMART" id="SM00985"/>
    </source>
</evidence>
<proteinExistence type="inferred from homology"/>
<keyword evidence="4" id="KW-0547">Nucleotide-binding</keyword>
<keyword evidence="10" id="KW-1185">Reference proteome</keyword>
<dbReference type="Pfam" id="PF10585">
    <property type="entry name" value="UBA_E1_SCCH"/>
    <property type="match status" value="1"/>
</dbReference>
<dbReference type="AlphaFoldDB" id="A0A8C9LJP4"/>
<evidence type="ECO:0000313" key="10">
    <source>
        <dbReference type="Proteomes" id="UP000694416"/>
    </source>
</evidence>
<dbReference type="Pfam" id="PF09358">
    <property type="entry name" value="E1_UFD"/>
    <property type="match status" value="1"/>
</dbReference>